<dbReference type="Gene3D" id="1.10.1450.10">
    <property type="entry name" value="Tetraspanin"/>
    <property type="match status" value="1"/>
</dbReference>
<feature type="compositionally biased region" description="Low complexity" evidence="14">
    <location>
        <begin position="158"/>
        <end position="174"/>
    </location>
</feature>
<keyword evidence="7 15" id="KW-0812">Transmembrane</keyword>
<dbReference type="GO" id="GO:0072659">
    <property type="term" value="P:protein localization to plasma membrane"/>
    <property type="evidence" value="ECO:0007669"/>
    <property type="project" value="UniProtKB-ARBA"/>
</dbReference>
<dbReference type="Pfam" id="PF00335">
    <property type="entry name" value="Tetraspanin"/>
    <property type="match status" value="1"/>
</dbReference>
<feature type="transmembrane region" description="Helical" evidence="15">
    <location>
        <begin position="357"/>
        <end position="382"/>
    </location>
</feature>
<dbReference type="OrthoDB" id="2014092at2759"/>
<evidence type="ECO:0000256" key="6">
    <source>
        <dbReference type="ARBA" id="ARBA00022490"/>
    </source>
</evidence>
<dbReference type="GO" id="GO:0046930">
    <property type="term" value="C:pore complex"/>
    <property type="evidence" value="ECO:0007669"/>
    <property type="project" value="UniProtKB-ARBA"/>
</dbReference>
<gene>
    <name evidence="16" type="ORF">OFUS_LOCUS10000</name>
</gene>
<feature type="compositionally biased region" description="Polar residues" evidence="14">
    <location>
        <begin position="187"/>
        <end position="202"/>
    </location>
</feature>
<dbReference type="FunFam" id="1.10.1450.10:FF:000007">
    <property type="entry name" value="Tetraspanin"/>
    <property type="match status" value="1"/>
</dbReference>
<keyword evidence="12" id="KW-0325">Glycoprotein</keyword>
<evidence type="ECO:0000256" key="14">
    <source>
        <dbReference type="SAM" id="MobiDB-lite"/>
    </source>
</evidence>
<dbReference type="PANTHER" id="PTHR19282">
    <property type="entry name" value="TETRASPANIN"/>
    <property type="match status" value="1"/>
</dbReference>
<evidence type="ECO:0000256" key="10">
    <source>
        <dbReference type="ARBA" id="ARBA00023136"/>
    </source>
</evidence>
<evidence type="ECO:0000256" key="8">
    <source>
        <dbReference type="ARBA" id="ARBA00022949"/>
    </source>
</evidence>
<evidence type="ECO:0000256" key="15">
    <source>
        <dbReference type="SAM" id="Phobius"/>
    </source>
</evidence>
<keyword evidence="8" id="KW-0965">Cell junction</keyword>
<evidence type="ECO:0000256" key="4">
    <source>
        <dbReference type="ARBA" id="ARBA00006840"/>
    </source>
</evidence>
<feature type="compositionally biased region" description="Polar residues" evidence="14">
    <location>
        <begin position="35"/>
        <end position="48"/>
    </location>
</feature>
<protein>
    <recommendedName>
        <fullName evidence="13">Tetraspanin-33</fullName>
    </recommendedName>
</protein>
<feature type="transmembrane region" description="Helical" evidence="15">
    <location>
        <begin position="433"/>
        <end position="454"/>
    </location>
</feature>
<dbReference type="InterPro" id="IPR008952">
    <property type="entry name" value="Tetraspanin_EC2_sf"/>
</dbReference>
<feature type="region of interest" description="Disordered" evidence="14">
    <location>
        <begin position="219"/>
        <end position="293"/>
    </location>
</feature>
<dbReference type="GO" id="GO:0051604">
    <property type="term" value="P:protein maturation"/>
    <property type="evidence" value="ECO:0007669"/>
    <property type="project" value="UniProtKB-ARBA"/>
</dbReference>
<evidence type="ECO:0000256" key="3">
    <source>
        <dbReference type="ARBA" id="ARBA00004651"/>
    </source>
</evidence>
<feature type="compositionally biased region" description="Low complexity" evidence="14">
    <location>
        <begin position="229"/>
        <end position="255"/>
    </location>
</feature>
<keyword evidence="11" id="KW-1015">Disulfide bond</keyword>
<keyword evidence="6" id="KW-0963">Cytoplasm</keyword>
<evidence type="ECO:0000256" key="9">
    <source>
        <dbReference type="ARBA" id="ARBA00022989"/>
    </source>
</evidence>
<dbReference type="AlphaFoldDB" id="A0A8J1T7H0"/>
<dbReference type="GO" id="GO:0005886">
    <property type="term" value="C:plasma membrane"/>
    <property type="evidence" value="ECO:0007669"/>
    <property type="project" value="UniProtKB-SubCell"/>
</dbReference>
<keyword evidence="5" id="KW-1003">Cell membrane</keyword>
<dbReference type="Proteomes" id="UP000749559">
    <property type="component" value="Unassembled WGS sequence"/>
</dbReference>
<evidence type="ECO:0000313" key="17">
    <source>
        <dbReference type="Proteomes" id="UP000749559"/>
    </source>
</evidence>
<evidence type="ECO:0000313" key="16">
    <source>
        <dbReference type="EMBL" id="CAH1783679.1"/>
    </source>
</evidence>
<evidence type="ECO:0000256" key="11">
    <source>
        <dbReference type="ARBA" id="ARBA00023157"/>
    </source>
</evidence>
<feature type="transmembrane region" description="Helical" evidence="15">
    <location>
        <begin position="394"/>
        <end position="421"/>
    </location>
</feature>
<comment type="caution">
    <text evidence="16">The sequence shown here is derived from an EMBL/GenBank/DDBJ whole genome shotgun (WGS) entry which is preliminary data.</text>
</comment>
<feature type="compositionally biased region" description="Polar residues" evidence="14">
    <location>
        <begin position="57"/>
        <end position="94"/>
    </location>
</feature>
<feature type="region of interest" description="Disordered" evidence="14">
    <location>
        <begin position="35"/>
        <end position="180"/>
    </location>
</feature>
<sequence length="615" mass="68641">MSSYYGDGYRGNNLNAVGYSNANSSFQRNNNANVYERNSQRPTHNNVPGGNYVKRANASNGNYGNRSNIQNDDYSYTHNVPSSNYGNRTNGPSTSSYGNSQAGGSSNYGYSNNRRSNHGNINDQQGQGNYMRRNVMPSSSHVENNYDGSYGGSDYGDNDSYYNNSQYSNSRYGSEPVEDPYNKVSKMPSNQMPTQYLSRQPTPKTPQELAALRAPIASPRVPHAASRVPQAAPRAPQAAPRAPQATPRAPQATPRSTHAQMSPKINQRATHQTKNPQMQSPSSIPPSENDPSTKRKYIKKLALPKHIIAGARAKQAQIRQAKAKARAQESRGSVDEIRRIPERTKNNVNYVSKCVKYLLFSFNFLFWLAGLGIAGLGAWIVIEKDKKVRDILDFVFDPSILLAASGLVMVVLSFFGFLGALRENLCLLKSFHGFLSLILLLEMAIGVLVFLFYFMPEIREKLGFLDPGETLQHAVIRYREDDDLRDMIDIMQREFHCCGFSNDDRGYKDWDQNLYFNCSESNPSRERCGVPYSCCVPTGNMINVMCGYDTTNRELSVISSKIYTQGCVKGFGVWLERNTILMGAASLGIIIPQVIGICLARTLVEQIETQKAQWR</sequence>
<dbReference type="GO" id="GO:0005912">
    <property type="term" value="C:adherens junction"/>
    <property type="evidence" value="ECO:0007669"/>
    <property type="project" value="UniProtKB-SubCell"/>
</dbReference>
<dbReference type="GO" id="GO:0019899">
    <property type="term" value="F:enzyme binding"/>
    <property type="evidence" value="ECO:0007669"/>
    <property type="project" value="UniProtKB-ARBA"/>
</dbReference>
<dbReference type="PRINTS" id="PR00259">
    <property type="entry name" value="TMFOUR"/>
</dbReference>
<evidence type="ECO:0000256" key="1">
    <source>
        <dbReference type="ARBA" id="ARBA00004496"/>
    </source>
</evidence>
<name>A0A8J1T7H0_OWEFU</name>
<feature type="compositionally biased region" description="Low complexity" evidence="14">
    <location>
        <begin position="95"/>
        <end position="114"/>
    </location>
</feature>
<dbReference type="PANTHER" id="PTHR19282:SF431">
    <property type="entry name" value="TETRASPANIN 26A, ISOFORM B-RELATED"/>
    <property type="match status" value="1"/>
</dbReference>
<comment type="subcellular location">
    <subcellularLocation>
        <location evidence="2">Cell junction</location>
        <location evidence="2">Adherens junction</location>
    </subcellularLocation>
    <subcellularLocation>
        <location evidence="3">Cell membrane</location>
        <topology evidence="3">Multi-pass membrane protein</topology>
    </subcellularLocation>
    <subcellularLocation>
        <location evidence="1">Cytoplasm</location>
    </subcellularLocation>
</comment>
<keyword evidence="10 15" id="KW-0472">Membrane</keyword>
<dbReference type="GO" id="GO:0005737">
    <property type="term" value="C:cytoplasm"/>
    <property type="evidence" value="ECO:0007669"/>
    <property type="project" value="UniProtKB-SubCell"/>
</dbReference>
<dbReference type="EMBL" id="CAIIXF020000005">
    <property type="protein sequence ID" value="CAH1783679.1"/>
    <property type="molecule type" value="Genomic_DNA"/>
</dbReference>
<dbReference type="GO" id="GO:0065003">
    <property type="term" value="P:protein-containing complex assembly"/>
    <property type="evidence" value="ECO:0007669"/>
    <property type="project" value="UniProtKB-ARBA"/>
</dbReference>
<evidence type="ECO:0000256" key="2">
    <source>
        <dbReference type="ARBA" id="ARBA00004536"/>
    </source>
</evidence>
<evidence type="ECO:0000256" key="7">
    <source>
        <dbReference type="ARBA" id="ARBA00022692"/>
    </source>
</evidence>
<reference evidence="16" key="1">
    <citation type="submission" date="2022-03" db="EMBL/GenBank/DDBJ databases">
        <authorList>
            <person name="Martin C."/>
        </authorList>
    </citation>
    <scope>NUCLEOTIDE SEQUENCE</scope>
</reference>
<feature type="compositionally biased region" description="Polar residues" evidence="14">
    <location>
        <begin position="256"/>
        <end position="275"/>
    </location>
</feature>
<evidence type="ECO:0000256" key="12">
    <source>
        <dbReference type="ARBA" id="ARBA00023180"/>
    </source>
</evidence>
<evidence type="ECO:0000256" key="5">
    <source>
        <dbReference type="ARBA" id="ARBA00022475"/>
    </source>
</evidence>
<organism evidence="16 17">
    <name type="scientific">Owenia fusiformis</name>
    <name type="common">Polychaete worm</name>
    <dbReference type="NCBI Taxonomy" id="6347"/>
    <lineage>
        <taxon>Eukaryota</taxon>
        <taxon>Metazoa</taxon>
        <taxon>Spiralia</taxon>
        <taxon>Lophotrochozoa</taxon>
        <taxon>Annelida</taxon>
        <taxon>Polychaeta</taxon>
        <taxon>Sedentaria</taxon>
        <taxon>Canalipalpata</taxon>
        <taxon>Sabellida</taxon>
        <taxon>Oweniida</taxon>
        <taxon>Oweniidae</taxon>
        <taxon>Owenia</taxon>
    </lineage>
</organism>
<dbReference type="InterPro" id="IPR018499">
    <property type="entry name" value="Tetraspanin/Peripherin"/>
</dbReference>
<evidence type="ECO:0000256" key="13">
    <source>
        <dbReference type="ARBA" id="ARBA00040369"/>
    </source>
</evidence>
<dbReference type="SUPFAM" id="SSF48652">
    <property type="entry name" value="Tetraspanin"/>
    <property type="match status" value="1"/>
</dbReference>
<proteinExistence type="inferred from homology"/>
<comment type="similarity">
    <text evidence="4">Belongs to the tetraspanin (TM4SF) family.</text>
</comment>
<feature type="compositionally biased region" description="Low complexity" evidence="14">
    <location>
        <begin position="276"/>
        <end position="287"/>
    </location>
</feature>
<keyword evidence="9 15" id="KW-1133">Transmembrane helix</keyword>
<feature type="compositionally biased region" description="Polar residues" evidence="14">
    <location>
        <begin position="118"/>
        <end position="128"/>
    </location>
</feature>
<feature type="region of interest" description="Disordered" evidence="14">
    <location>
        <begin position="186"/>
        <end position="205"/>
    </location>
</feature>
<keyword evidence="17" id="KW-1185">Reference proteome</keyword>
<accession>A0A8J1T7H0</accession>